<name>A0A150HAF5_9MICO</name>
<dbReference type="STRING" id="36807.Mlaev_02391"/>
<sequence length="76" mass="8384">MSLVTHLSPRRRRVVLDLGDPAEAASVCAALRELGLTGHIHLEVVDEILGGGSEEIVDEIRDRLHLRAHLEEVPDE</sequence>
<protein>
    <submittedName>
        <fullName evidence="1">Uncharacterized protein</fullName>
    </submittedName>
</protein>
<dbReference type="AlphaFoldDB" id="A0A150HAF5"/>
<organism evidence="1 2">
    <name type="scientific">Microbacterium laevaniformans</name>
    <dbReference type="NCBI Taxonomy" id="36807"/>
    <lineage>
        <taxon>Bacteria</taxon>
        <taxon>Bacillati</taxon>
        <taxon>Actinomycetota</taxon>
        <taxon>Actinomycetes</taxon>
        <taxon>Micrococcales</taxon>
        <taxon>Microbacteriaceae</taxon>
        <taxon>Microbacterium</taxon>
    </lineage>
</organism>
<dbReference type="PATRIC" id="fig|36807.3.peg.2432"/>
<keyword evidence="2" id="KW-1185">Reference proteome</keyword>
<dbReference type="Proteomes" id="UP000075357">
    <property type="component" value="Unassembled WGS sequence"/>
</dbReference>
<accession>A0A150HAF5</accession>
<dbReference type="RefSeq" id="WP_054687509.1">
    <property type="nucleotide sequence ID" value="NZ_LRAD01000050.1"/>
</dbReference>
<gene>
    <name evidence="1" type="ORF">Mlaev_02391</name>
</gene>
<dbReference type="EMBL" id="LRAD01000050">
    <property type="protein sequence ID" value="KXZ59102.1"/>
    <property type="molecule type" value="Genomic_DNA"/>
</dbReference>
<proteinExistence type="predicted"/>
<reference evidence="1 2" key="1">
    <citation type="submission" date="2016-01" db="EMBL/GenBank/DDBJ databases">
        <title>Draft genome sequences of Microbacterium laevaniformans LCDC 91-0039 and the type strain of Microbacterium hominis LCDC 84-209.</title>
        <authorList>
            <person name="Bernier A.-M."/>
            <person name="Bernard K."/>
        </authorList>
    </citation>
    <scope>NUCLEOTIDE SEQUENCE [LARGE SCALE GENOMIC DNA]</scope>
    <source>
        <strain evidence="1 2">LCDC 91-0039</strain>
    </source>
</reference>
<evidence type="ECO:0000313" key="2">
    <source>
        <dbReference type="Proteomes" id="UP000075357"/>
    </source>
</evidence>
<comment type="caution">
    <text evidence="1">The sequence shown here is derived from an EMBL/GenBank/DDBJ whole genome shotgun (WGS) entry which is preliminary data.</text>
</comment>
<evidence type="ECO:0000313" key="1">
    <source>
        <dbReference type="EMBL" id="KXZ59102.1"/>
    </source>
</evidence>